<evidence type="ECO:0000259" key="1">
    <source>
        <dbReference type="PROSITE" id="PS51554"/>
    </source>
</evidence>
<gene>
    <name evidence="2" type="ORF">OS493_015465</name>
</gene>
<dbReference type="SUPFAM" id="SSF51998">
    <property type="entry name" value="PFL-like glycyl radical enzymes"/>
    <property type="match status" value="1"/>
</dbReference>
<proteinExistence type="predicted"/>
<dbReference type="PANTHER" id="PTHR43641">
    <property type="entry name" value="FORMATE ACETYLTRANSFERASE 3-RELATED"/>
    <property type="match status" value="1"/>
</dbReference>
<accession>A0A9W9Z0W2</accession>
<organism evidence="2 3">
    <name type="scientific">Desmophyllum pertusum</name>
    <dbReference type="NCBI Taxonomy" id="174260"/>
    <lineage>
        <taxon>Eukaryota</taxon>
        <taxon>Metazoa</taxon>
        <taxon>Cnidaria</taxon>
        <taxon>Anthozoa</taxon>
        <taxon>Hexacorallia</taxon>
        <taxon>Scleractinia</taxon>
        <taxon>Caryophylliina</taxon>
        <taxon>Caryophylliidae</taxon>
        <taxon>Desmophyllum</taxon>
    </lineage>
</organism>
<dbReference type="AlphaFoldDB" id="A0A9W9Z0W2"/>
<evidence type="ECO:0000313" key="3">
    <source>
        <dbReference type="Proteomes" id="UP001163046"/>
    </source>
</evidence>
<sequence>MPKYPHLFLAVKAKKSSTLQSASIMIRKGWAMKVSLGRLLTTNKAVKLEDPGFFGRKADTFNLHPEELIVGRMPPCFSLGLGKAVMPYLREDETMPAFFKGLSEAAGMGHVIPDYETLLQKGLGKMKEEMNANKGSTKEEQEFVTSCILALDGVQKYIRNFGFLAGYCAKNSDFSLSDAQRLNLKKIEARMNKISTDRPETFIEAVQLLFSFHCCLHLSGEPTSIGRLDQLLQPFLQGTPTGEAQEIIDCLFVKLCEHVHLNSRLLNDMGTWGMNAVPYSSTGMFPNGDTINQWVQQITVGGYKANDEAVPQDACNAITIMCLKASRRLPLNAPCLSLRMHKNMPQEVLKEAAKTILSGGAHPVLPHDDHLIEGLIEAGTPDLPVSLKSARNYACDGCYEPIFPGETDFSLAYVPLLQVLEMSINHGSTYAMAGAGFLEGVPQSLPTEQPEDIKSFEQLKELFALHLRVRTEYNVFLLLLNYGNIVEFCPSPCSLPSSAAVWKLSGIFTTAELTTPWFVCSLLPSPTLLTRCTPLKGSVLITTRLS</sequence>
<dbReference type="EMBL" id="MU826833">
    <property type="protein sequence ID" value="KAJ7372995.1"/>
    <property type="molecule type" value="Genomic_DNA"/>
</dbReference>
<dbReference type="InterPro" id="IPR004184">
    <property type="entry name" value="PFL_dom"/>
</dbReference>
<dbReference type="Pfam" id="PF02901">
    <property type="entry name" value="PFL-like"/>
    <property type="match status" value="1"/>
</dbReference>
<dbReference type="PANTHER" id="PTHR43641:SF2">
    <property type="entry name" value="DEHYDRATASE YBIW-RELATED"/>
    <property type="match status" value="1"/>
</dbReference>
<dbReference type="PROSITE" id="PS51554">
    <property type="entry name" value="PFL"/>
    <property type="match status" value="1"/>
</dbReference>
<reference evidence="2" key="1">
    <citation type="submission" date="2023-01" db="EMBL/GenBank/DDBJ databases">
        <title>Genome assembly of the deep-sea coral Lophelia pertusa.</title>
        <authorList>
            <person name="Herrera S."/>
            <person name="Cordes E."/>
        </authorList>
    </citation>
    <scope>NUCLEOTIDE SEQUENCE</scope>
    <source>
        <strain evidence="2">USNM1676648</strain>
        <tissue evidence="2">Polyp</tissue>
    </source>
</reference>
<evidence type="ECO:0000313" key="2">
    <source>
        <dbReference type="EMBL" id="KAJ7372995.1"/>
    </source>
</evidence>
<dbReference type="InterPro" id="IPR051215">
    <property type="entry name" value="GRE"/>
</dbReference>
<keyword evidence="3" id="KW-1185">Reference proteome</keyword>
<dbReference type="GO" id="GO:0005829">
    <property type="term" value="C:cytosol"/>
    <property type="evidence" value="ECO:0007669"/>
    <property type="project" value="TreeGrafter"/>
</dbReference>
<dbReference type="Gene3D" id="3.20.70.20">
    <property type="match status" value="1"/>
</dbReference>
<dbReference type="Proteomes" id="UP001163046">
    <property type="component" value="Unassembled WGS sequence"/>
</dbReference>
<comment type="caution">
    <text evidence="2">The sequence shown here is derived from an EMBL/GenBank/DDBJ whole genome shotgun (WGS) entry which is preliminary data.</text>
</comment>
<dbReference type="OrthoDB" id="76259at2759"/>
<name>A0A9W9Z0W2_9CNID</name>
<dbReference type="GO" id="GO:0003824">
    <property type="term" value="F:catalytic activity"/>
    <property type="evidence" value="ECO:0007669"/>
    <property type="project" value="InterPro"/>
</dbReference>
<feature type="domain" description="PFL" evidence="1">
    <location>
        <begin position="1"/>
        <end position="546"/>
    </location>
</feature>
<protein>
    <recommendedName>
        <fullName evidence="1">PFL domain-containing protein</fullName>
    </recommendedName>
</protein>